<evidence type="ECO:0000313" key="2">
    <source>
        <dbReference type="EMBL" id="MBC8519478.1"/>
    </source>
</evidence>
<protein>
    <submittedName>
        <fullName evidence="2">SCO family protein</fullName>
    </submittedName>
</protein>
<name>A0A8J6P7E3_9GAMM</name>
<feature type="non-terminal residue" evidence="2">
    <location>
        <position position="1"/>
    </location>
</feature>
<organism evidence="2 3">
    <name type="scientific">Candidatus Thiopontia autotrophica</name>
    <dbReference type="NCBI Taxonomy" id="2841688"/>
    <lineage>
        <taxon>Bacteria</taxon>
        <taxon>Pseudomonadati</taxon>
        <taxon>Pseudomonadota</taxon>
        <taxon>Gammaproteobacteria</taxon>
        <taxon>Candidatus Thiopontia</taxon>
    </lineage>
</organism>
<proteinExistence type="predicted"/>
<keyword evidence="1" id="KW-1133">Transmembrane helix</keyword>
<dbReference type="EMBL" id="JACNFK010000024">
    <property type="protein sequence ID" value="MBC8519478.1"/>
    <property type="molecule type" value="Genomic_DNA"/>
</dbReference>
<evidence type="ECO:0000256" key="1">
    <source>
        <dbReference type="SAM" id="Phobius"/>
    </source>
</evidence>
<feature type="transmembrane region" description="Helical" evidence="1">
    <location>
        <begin position="23"/>
        <end position="44"/>
    </location>
</feature>
<keyword evidence="1" id="KW-0472">Membrane</keyword>
<reference evidence="2 3" key="1">
    <citation type="submission" date="2020-08" db="EMBL/GenBank/DDBJ databases">
        <title>Bridging the membrane lipid divide: bacteria of the FCB group superphylum have the potential to synthesize archaeal ether lipids.</title>
        <authorList>
            <person name="Villanueva L."/>
            <person name="Von Meijenfeldt F.A.B."/>
            <person name="Westbye A.B."/>
            <person name="Yadav S."/>
            <person name="Hopmans E.C."/>
            <person name="Dutilh B.E."/>
            <person name="Sinninghe Damste J.S."/>
        </authorList>
    </citation>
    <scope>NUCLEOTIDE SEQUENCE [LARGE SCALE GENOMIC DNA]</scope>
    <source>
        <strain evidence="2">NIOZ-UU100</strain>
    </source>
</reference>
<keyword evidence="1" id="KW-0812">Transmembrane</keyword>
<sequence>IGDRVRFFCTVYDPASGGYRFDYSIFVSMFIGFMIIAIGVYFLIKEFVINKRK</sequence>
<dbReference type="SUPFAM" id="SSF81330">
    <property type="entry name" value="Gated mechanosensitive channel"/>
    <property type="match status" value="1"/>
</dbReference>
<gene>
    <name evidence="2" type="ORF">H8D24_03600</name>
</gene>
<dbReference type="AlphaFoldDB" id="A0A8J6P7E3"/>
<comment type="caution">
    <text evidence="2">The sequence shown here is derived from an EMBL/GenBank/DDBJ whole genome shotgun (WGS) entry which is preliminary data.</text>
</comment>
<dbReference type="Proteomes" id="UP000654401">
    <property type="component" value="Unassembled WGS sequence"/>
</dbReference>
<accession>A0A8J6P7E3</accession>
<evidence type="ECO:0000313" key="3">
    <source>
        <dbReference type="Proteomes" id="UP000654401"/>
    </source>
</evidence>
<dbReference type="InterPro" id="IPR036019">
    <property type="entry name" value="MscL_channel"/>
</dbReference>